<feature type="region of interest" description="Disordered" evidence="1">
    <location>
        <begin position="1"/>
        <end position="31"/>
    </location>
</feature>
<evidence type="ECO:0000313" key="2">
    <source>
        <dbReference type="EMBL" id="KAK4121913.1"/>
    </source>
</evidence>
<reference evidence="2" key="2">
    <citation type="submission" date="2023-05" db="EMBL/GenBank/DDBJ databases">
        <authorList>
            <consortium name="Lawrence Berkeley National Laboratory"/>
            <person name="Steindorff A."/>
            <person name="Hensen N."/>
            <person name="Bonometti L."/>
            <person name="Westerberg I."/>
            <person name="Brannstrom I.O."/>
            <person name="Guillou S."/>
            <person name="Cros-Aarteil S."/>
            <person name="Calhoun S."/>
            <person name="Haridas S."/>
            <person name="Kuo A."/>
            <person name="Mondo S."/>
            <person name="Pangilinan J."/>
            <person name="Riley R."/>
            <person name="Labutti K."/>
            <person name="Andreopoulos B."/>
            <person name="Lipzen A."/>
            <person name="Chen C."/>
            <person name="Yanf M."/>
            <person name="Daum C."/>
            <person name="Ng V."/>
            <person name="Clum A."/>
            <person name="Ohm R."/>
            <person name="Martin F."/>
            <person name="Silar P."/>
            <person name="Natvig D."/>
            <person name="Lalanne C."/>
            <person name="Gautier V."/>
            <person name="Ament-Velasquez S.L."/>
            <person name="Kruys A."/>
            <person name="Hutchinson M.I."/>
            <person name="Powell A.J."/>
            <person name="Barry K."/>
            <person name="Miller A.N."/>
            <person name="Grigoriev I.V."/>
            <person name="Debuchy R."/>
            <person name="Gladieux P."/>
            <person name="Thoren M.H."/>
            <person name="Johannesson H."/>
        </authorList>
    </citation>
    <scope>NUCLEOTIDE SEQUENCE</scope>
    <source>
        <strain evidence="2">CBS 731.68</strain>
    </source>
</reference>
<dbReference type="GeneID" id="87822489"/>
<dbReference type="RefSeq" id="XP_062645684.1">
    <property type="nucleotide sequence ID" value="XM_062785723.1"/>
</dbReference>
<sequence>MGVGGYHPGLPPPRPPASAGSAGVPVRRPSLTSIPRRKCAGLGNTVPGCGLRVSDDGSGWVVLNAGAWPLKTGIRM</sequence>
<reference evidence="2" key="1">
    <citation type="journal article" date="2023" name="Mol. Phylogenet. Evol.">
        <title>Genome-scale phylogeny and comparative genomics of the fungal order Sordariales.</title>
        <authorList>
            <person name="Hensen N."/>
            <person name="Bonometti L."/>
            <person name="Westerberg I."/>
            <person name="Brannstrom I.O."/>
            <person name="Guillou S."/>
            <person name="Cros-Aarteil S."/>
            <person name="Calhoun S."/>
            <person name="Haridas S."/>
            <person name="Kuo A."/>
            <person name="Mondo S."/>
            <person name="Pangilinan J."/>
            <person name="Riley R."/>
            <person name="LaButti K."/>
            <person name="Andreopoulos B."/>
            <person name="Lipzen A."/>
            <person name="Chen C."/>
            <person name="Yan M."/>
            <person name="Daum C."/>
            <person name="Ng V."/>
            <person name="Clum A."/>
            <person name="Steindorff A."/>
            <person name="Ohm R.A."/>
            <person name="Martin F."/>
            <person name="Silar P."/>
            <person name="Natvig D.O."/>
            <person name="Lalanne C."/>
            <person name="Gautier V."/>
            <person name="Ament-Velasquez S.L."/>
            <person name="Kruys A."/>
            <person name="Hutchinson M.I."/>
            <person name="Powell A.J."/>
            <person name="Barry K."/>
            <person name="Miller A.N."/>
            <person name="Grigoriev I.V."/>
            <person name="Debuchy R."/>
            <person name="Gladieux P."/>
            <person name="Hiltunen Thoren M."/>
            <person name="Johannesson H."/>
        </authorList>
    </citation>
    <scope>NUCLEOTIDE SEQUENCE</scope>
    <source>
        <strain evidence="2">CBS 731.68</strain>
    </source>
</reference>
<dbReference type="EMBL" id="MU853232">
    <property type="protein sequence ID" value="KAK4121913.1"/>
    <property type="molecule type" value="Genomic_DNA"/>
</dbReference>
<organism evidence="2 3">
    <name type="scientific">Parathielavia appendiculata</name>
    <dbReference type="NCBI Taxonomy" id="2587402"/>
    <lineage>
        <taxon>Eukaryota</taxon>
        <taxon>Fungi</taxon>
        <taxon>Dikarya</taxon>
        <taxon>Ascomycota</taxon>
        <taxon>Pezizomycotina</taxon>
        <taxon>Sordariomycetes</taxon>
        <taxon>Sordariomycetidae</taxon>
        <taxon>Sordariales</taxon>
        <taxon>Chaetomiaceae</taxon>
        <taxon>Parathielavia</taxon>
    </lineage>
</organism>
<feature type="compositionally biased region" description="Low complexity" evidence="1">
    <location>
        <begin position="17"/>
        <end position="26"/>
    </location>
</feature>
<dbReference type="Proteomes" id="UP001302602">
    <property type="component" value="Unassembled WGS sequence"/>
</dbReference>
<accession>A0AAN6Z1Z1</accession>
<proteinExistence type="predicted"/>
<dbReference type="AlphaFoldDB" id="A0AAN6Z1Z1"/>
<keyword evidence="3" id="KW-1185">Reference proteome</keyword>
<gene>
    <name evidence="2" type="ORF">N657DRAFT_101100</name>
</gene>
<protein>
    <submittedName>
        <fullName evidence="2">Uncharacterized protein</fullName>
    </submittedName>
</protein>
<evidence type="ECO:0000313" key="3">
    <source>
        <dbReference type="Proteomes" id="UP001302602"/>
    </source>
</evidence>
<evidence type="ECO:0000256" key="1">
    <source>
        <dbReference type="SAM" id="MobiDB-lite"/>
    </source>
</evidence>
<comment type="caution">
    <text evidence="2">The sequence shown here is derived from an EMBL/GenBank/DDBJ whole genome shotgun (WGS) entry which is preliminary data.</text>
</comment>
<name>A0AAN6Z1Z1_9PEZI</name>